<reference evidence="6 8" key="1">
    <citation type="submission" date="2015-07" db="EMBL/GenBank/DDBJ databases">
        <title>Foodborne Vibrio parahaemolyticus Isolates.</title>
        <authorList>
            <person name="Ronholm J."/>
            <person name="Petronella N."/>
            <person name="Kenwell R."/>
            <person name="Banerjee S."/>
        </authorList>
    </citation>
    <scope>NUCLEOTIDE SEQUENCE [LARGE SCALE GENOMIC DNA]</scope>
    <source>
        <strain evidence="6 8">HS-06-05</strain>
    </source>
</reference>
<evidence type="ECO:0000256" key="2">
    <source>
        <dbReference type="ARBA" id="ARBA00011156"/>
    </source>
</evidence>
<proteinExistence type="inferred from homology"/>
<dbReference type="Pfam" id="PF07963">
    <property type="entry name" value="N_methyl"/>
    <property type="match status" value="1"/>
</dbReference>
<comment type="similarity">
    <text evidence="1 4">Belongs to the N-Me-Phe pilin family.</text>
</comment>
<sequence length="144" mass="14847">MKNSKQKKQQGFTLIELMIVVAIIGVLSAVAIPAYKDYVAKSAVTSAVGTLKSLLTNADLYTQNNTTATSDLGDIGGNATMNALGNITASIEGAGAASNAKSTLKFVFNTGNAAAGDIEYARTPNTPWGCTNNTNPKVSIDSCP</sequence>
<name>A0A7Y0SLY8_VIBPH</name>
<comment type="subunit">
    <text evidence="2">The pili are polar flexible filaments of about 5.4 nanometers diameter and 2.5 micrometers average length; they consist of only a single polypeptide chain arranged in a helical configuration of five subunits per turn in the assembled pilus.</text>
</comment>
<keyword evidence="5" id="KW-0812">Transmembrane</keyword>
<evidence type="ECO:0000256" key="1">
    <source>
        <dbReference type="ARBA" id="ARBA00005233"/>
    </source>
</evidence>
<dbReference type="GO" id="GO:0015628">
    <property type="term" value="P:protein secretion by the type II secretion system"/>
    <property type="evidence" value="ECO:0007669"/>
    <property type="project" value="InterPro"/>
</dbReference>
<dbReference type="Gene3D" id="3.30.700.10">
    <property type="entry name" value="Glycoprotein, Type 4 Pilin"/>
    <property type="match status" value="1"/>
</dbReference>
<dbReference type="Proteomes" id="UP000037697">
    <property type="component" value="Unassembled WGS sequence"/>
</dbReference>
<dbReference type="InterPro" id="IPR001082">
    <property type="entry name" value="Pilin"/>
</dbReference>
<dbReference type="AlphaFoldDB" id="A0A7Y0SLY8"/>
<dbReference type="Pfam" id="PF00114">
    <property type="entry name" value="Pilin"/>
    <property type="match status" value="1"/>
</dbReference>
<dbReference type="GO" id="GO:0015627">
    <property type="term" value="C:type II protein secretion system complex"/>
    <property type="evidence" value="ECO:0007669"/>
    <property type="project" value="InterPro"/>
</dbReference>
<organism evidence="7 9">
    <name type="scientific">Vibrio parahaemolyticus</name>
    <dbReference type="NCBI Taxonomy" id="670"/>
    <lineage>
        <taxon>Bacteria</taxon>
        <taxon>Pseudomonadati</taxon>
        <taxon>Pseudomonadota</taxon>
        <taxon>Gammaproteobacteria</taxon>
        <taxon>Vibrionales</taxon>
        <taxon>Vibrionaceae</taxon>
        <taxon>Vibrio</taxon>
    </lineage>
</organism>
<dbReference type="NCBIfam" id="TIGR02532">
    <property type="entry name" value="IV_pilin_GFxxxE"/>
    <property type="match status" value="1"/>
</dbReference>
<keyword evidence="5" id="KW-1133">Transmembrane helix</keyword>
<gene>
    <name evidence="6" type="ORF">ACX05_08660</name>
    <name evidence="7" type="ORF">HKB16_23990</name>
</gene>
<evidence type="ECO:0000256" key="3">
    <source>
        <dbReference type="ARBA" id="ARBA00022481"/>
    </source>
</evidence>
<evidence type="ECO:0000256" key="5">
    <source>
        <dbReference type="SAM" id="Phobius"/>
    </source>
</evidence>
<dbReference type="GO" id="GO:0043107">
    <property type="term" value="P:type IV pilus-dependent motility"/>
    <property type="evidence" value="ECO:0007669"/>
    <property type="project" value="TreeGrafter"/>
</dbReference>
<dbReference type="RefSeq" id="WP_025501252.1">
    <property type="nucleotide sequence ID" value="NZ_CP041202.1"/>
</dbReference>
<evidence type="ECO:0000313" key="8">
    <source>
        <dbReference type="Proteomes" id="UP000037697"/>
    </source>
</evidence>
<evidence type="ECO:0000313" key="9">
    <source>
        <dbReference type="Proteomes" id="UP000518904"/>
    </source>
</evidence>
<dbReference type="Proteomes" id="UP000518904">
    <property type="component" value="Unassembled WGS sequence"/>
</dbReference>
<evidence type="ECO:0000256" key="4">
    <source>
        <dbReference type="RuleBase" id="RU000389"/>
    </source>
</evidence>
<dbReference type="EMBL" id="LIRS01000066">
    <property type="protein sequence ID" value="KOY33160.1"/>
    <property type="molecule type" value="Genomic_DNA"/>
</dbReference>
<dbReference type="PROSITE" id="PS00409">
    <property type="entry name" value="PROKAR_NTER_METHYL"/>
    <property type="match status" value="1"/>
</dbReference>
<protein>
    <submittedName>
        <fullName evidence="7">Pilin</fullName>
    </submittedName>
</protein>
<dbReference type="PRINTS" id="PR00813">
    <property type="entry name" value="BCTERIALGSPG"/>
</dbReference>
<keyword evidence="3" id="KW-0488">Methylation</keyword>
<dbReference type="EMBL" id="JABCLB010002279">
    <property type="protein sequence ID" value="NMU85919.1"/>
    <property type="molecule type" value="Genomic_DNA"/>
</dbReference>
<dbReference type="PANTHER" id="PTHR30093">
    <property type="entry name" value="GENERAL SECRETION PATHWAY PROTEIN G"/>
    <property type="match status" value="1"/>
</dbReference>
<dbReference type="InterPro" id="IPR012902">
    <property type="entry name" value="N_methyl_site"/>
</dbReference>
<dbReference type="PANTHER" id="PTHR30093:SF34">
    <property type="entry name" value="PREPILIN PEPTIDASE-DEPENDENT PROTEIN D"/>
    <property type="match status" value="1"/>
</dbReference>
<dbReference type="GO" id="GO:0007155">
    <property type="term" value="P:cell adhesion"/>
    <property type="evidence" value="ECO:0007669"/>
    <property type="project" value="InterPro"/>
</dbReference>
<reference evidence="7 9" key="2">
    <citation type="submission" date="2020-04" db="EMBL/GenBank/DDBJ databases">
        <title>Whole-genome sequencing of Vibrio spp. from China reveals different genetic environments of blaCTX-M-14 among diverse lineages.</title>
        <authorList>
            <person name="Zheng Z."/>
            <person name="Ye L."/>
            <person name="Chen S."/>
        </authorList>
    </citation>
    <scope>NUCLEOTIDE SEQUENCE [LARGE SCALE GENOMIC DNA]</scope>
    <source>
        <strain evidence="7 9">Vb0551</strain>
    </source>
</reference>
<keyword evidence="4" id="KW-0281">Fimbrium</keyword>
<evidence type="ECO:0000313" key="6">
    <source>
        <dbReference type="EMBL" id="KOY33160.1"/>
    </source>
</evidence>
<dbReference type="SUPFAM" id="SSF54523">
    <property type="entry name" value="Pili subunits"/>
    <property type="match status" value="1"/>
</dbReference>
<feature type="transmembrane region" description="Helical" evidence="5">
    <location>
        <begin position="12"/>
        <end position="35"/>
    </location>
</feature>
<keyword evidence="5" id="KW-0472">Membrane</keyword>
<evidence type="ECO:0000313" key="7">
    <source>
        <dbReference type="EMBL" id="NMU85919.1"/>
    </source>
</evidence>
<dbReference type="InterPro" id="IPR000983">
    <property type="entry name" value="Bac_GSPG_pilin"/>
</dbReference>
<dbReference type="InterPro" id="IPR045584">
    <property type="entry name" value="Pilin-like"/>
</dbReference>
<comment type="caution">
    <text evidence="7">The sequence shown here is derived from an EMBL/GenBank/DDBJ whole genome shotgun (WGS) entry which is preliminary data.</text>
</comment>
<accession>A0A7Y0SLY8</accession>
<dbReference type="GO" id="GO:0044096">
    <property type="term" value="C:type IV pilus"/>
    <property type="evidence" value="ECO:0007669"/>
    <property type="project" value="TreeGrafter"/>
</dbReference>